<dbReference type="PROSITE" id="PS50181">
    <property type="entry name" value="FBOX"/>
    <property type="match status" value="1"/>
</dbReference>
<dbReference type="InterPro" id="IPR053781">
    <property type="entry name" value="F-box_AtFBL13-like"/>
</dbReference>
<dbReference type="Proteomes" id="UP000604825">
    <property type="component" value="Unassembled WGS sequence"/>
</dbReference>
<dbReference type="PANTHER" id="PTHR34223">
    <property type="entry name" value="OS11G0201299 PROTEIN"/>
    <property type="match status" value="1"/>
</dbReference>
<sequence length="137" mass="14560">MKLEDAFRKRARLSGVVGGSSTGGPDRLSSLPDCLLHTIMSFLQARQAVQTCMLSTRWRHLWRSVPCLDIDFDEFKTVPVSDNNSGSGADHNYGSGGDNNSGSGGEDISDSDGDDNSDSSDDDSSSSDSDTSDSDSD</sequence>
<feature type="region of interest" description="Disordered" evidence="1">
    <location>
        <begin position="78"/>
        <end position="137"/>
    </location>
</feature>
<name>A0A811SFB8_9POAL</name>
<feature type="domain" description="F-box" evidence="2">
    <location>
        <begin position="25"/>
        <end position="75"/>
    </location>
</feature>
<dbReference type="InterPro" id="IPR036047">
    <property type="entry name" value="F-box-like_dom_sf"/>
</dbReference>
<protein>
    <recommendedName>
        <fullName evidence="2">F-box domain-containing protein</fullName>
    </recommendedName>
</protein>
<dbReference type="OrthoDB" id="677997at2759"/>
<keyword evidence="4" id="KW-1185">Reference proteome</keyword>
<organism evidence="3 4">
    <name type="scientific">Miscanthus lutarioriparius</name>
    <dbReference type="NCBI Taxonomy" id="422564"/>
    <lineage>
        <taxon>Eukaryota</taxon>
        <taxon>Viridiplantae</taxon>
        <taxon>Streptophyta</taxon>
        <taxon>Embryophyta</taxon>
        <taxon>Tracheophyta</taxon>
        <taxon>Spermatophyta</taxon>
        <taxon>Magnoliopsida</taxon>
        <taxon>Liliopsida</taxon>
        <taxon>Poales</taxon>
        <taxon>Poaceae</taxon>
        <taxon>PACMAD clade</taxon>
        <taxon>Panicoideae</taxon>
        <taxon>Andropogonodae</taxon>
        <taxon>Andropogoneae</taxon>
        <taxon>Saccharinae</taxon>
        <taxon>Miscanthus</taxon>
    </lineage>
</organism>
<dbReference type="InterPro" id="IPR053197">
    <property type="entry name" value="F-box_SCFL_complex_component"/>
</dbReference>
<dbReference type="SUPFAM" id="SSF81383">
    <property type="entry name" value="F-box domain"/>
    <property type="match status" value="1"/>
</dbReference>
<dbReference type="CDD" id="cd22160">
    <property type="entry name" value="F-box_AtFBL13-like"/>
    <property type="match status" value="1"/>
</dbReference>
<feature type="compositionally biased region" description="Gly residues" evidence="1">
    <location>
        <begin position="94"/>
        <end position="105"/>
    </location>
</feature>
<evidence type="ECO:0000313" key="4">
    <source>
        <dbReference type="Proteomes" id="UP000604825"/>
    </source>
</evidence>
<comment type="caution">
    <text evidence="3">The sequence shown here is derived from an EMBL/GenBank/DDBJ whole genome shotgun (WGS) entry which is preliminary data.</text>
</comment>
<evidence type="ECO:0000256" key="1">
    <source>
        <dbReference type="SAM" id="MobiDB-lite"/>
    </source>
</evidence>
<dbReference type="PANTHER" id="PTHR34223:SF27">
    <property type="entry name" value="F-BOX DOMAIN-CONTAINING PROTEIN"/>
    <property type="match status" value="1"/>
</dbReference>
<dbReference type="Pfam" id="PF00646">
    <property type="entry name" value="F-box"/>
    <property type="match status" value="1"/>
</dbReference>
<dbReference type="EMBL" id="CAJGYO010000225">
    <property type="protein sequence ID" value="CAD6341488.1"/>
    <property type="molecule type" value="Genomic_DNA"/>
</dbReference>
<feature type="compositionally biased region" description="Acidic residues" evidence="1">
    <location>
        <begin position="107"/>
        <end position="137"/>
    </location>
</feature>
<gene>
    <name evidence="3" type="ORF">NCGR_LOCUS65586</name>
</gene>
<reference evidence="3" key="1">
    <citation type="submission" date="2020-10" db="EMBL/GenBank/DDBJ databases">
        <authorList>
            <person name="Han B."/>
            <person name="Lu T."/>
            <person name="Zhao Q."/>
            <person name="Huang X."/>
            <person name="Zhao Y."/>
        </authorList>
    </citation>
    <scope>NUCLEOTIDE SEQUENCE</scope>
</reference>
<evidence type="ECO:0000259" key="2">
    <source>
        <dbReference type="PROSITE" id="PS50181"/>
    </source>
</evidence>
<evidence type="ECO:0000313" key="3">
    <source>
        <dbReference type="EMBL" id="CAD6341488.1"/>
    </source>
</evidence>
<dbReference type="Gene3D" id="1.20.1280.50">
    <property type="match status" value="1"/>
</dbReference>
<accession>A0A811SFB8</accession>
<dbReference type="AlphaFoldDB" id="A0A811SFB8"/>
<dbReference type="InterPro" id="IPR001810">
    <property type="entry name" value="F-box_dom"/>
</dbReference>
<proteinExistence type="predicted"/>